<reference evidence="1" key="1">
    <citation type="submission" date="2017-04" db="EMBL/GenBank/DDBJ databases">
        <title>First report of Klebsiella oxytoca strain simultaneously producing NDM-1, IMP-4 and KPC-2 carbapenemases.</title>
        <authorList>
            <person name="Wang J."/>
            <person name="Li J."/>
            <person name="Yuan M."/>
            <person name="Jia Y."/>
            <person name="Zhu X."/>
            <person name="Bai L."/>
            <person name="Bai X."/>
            <person name="Fanning S."/>
        </authorList>
    </citation>
    <scope>NUCLEOTIDE SEQUENCE</scope>
    <source>
        <strain evidence="1">PKOX3</strain>
        <plasmid evidence="1">p1</plasmid>
    </source>
</reference>
<keyword evidence="1" id="KW-0614">Plasmid</keyword>
<protein>
    <submittedName>
        <fullName evidence="1">Uncharacterized protein</fullName>
    </submittedName>
</protein>
<sequence length="50" mass="5712">MTFLNSLVVLAQEVNIKMVTNSHFFKGHRNLSGPKVTFMIAKTVFAWTKK</sequence>
<evidence type="ECO:0000313" key="1">
    <source>
        <dbReference type="EMBL" id="ASD48812.1"/>
    </source>
</evidence>
<name>A0A1Z3MLY7_KLEOX</name>
<geneLocation type="plasmid" evidence="1">
    <name>p1</name>
</geneLocation>
<accession>A0A1Z3MLY7</accession>
<dbReference type="EMBL" id="KY913897">
    <property type="protein sequence ID" value="ASD48812.1"/>
    <property type="molecule type" value="Genomic_DNA"/>
</dbReference>
<proteinExistence type="predicted"/>
<organism evidence="1">
    <name type="scientific">Klebsiella oxytoca</name>
    <dbReference type="NCBI Taxonomy" id="571"/>
    <lineage>
        <taxon>Bacteria</taxon>
        <taxon>Pseudomonadati</taxon>
        <taxon>Pseudomonadota</taxon>
        <taxon>Gammaproteobacteria</taxon>
        <taxon>Enterobacterales</taxon>
        <taxon>Enterobacteriaceae</taxon>
        <taxon>Klebsiella/Raoultella group</taxon>
        <taxon>Klebsiella</taxon>
    </lineage>
</organism>
<dbReference type="AlphaFoldDB" id="A0A1Z3MLY7"/>